<comment type="caution">
    <text evidence="2">The sequence shown here is derived from an EMBL/GenBank/DDBJ whole genome shotgun (WGS) entry which is preliminary data.</text>
</comment>
<dbReference type="Gene3D" id="3.40.50.1820">
    <property type="entry name" value="alpha/beta hydrolase"/>
    <property type="match status" value="2"/>
</dbReference>
<feature type="domain" description="AB hydrolase-1" evidence="1">
    <location>
        <begin position="4"/>
        <end position="200"/>
    </location>
</feature>
<organism evidence="2 3">
    <name type="scientific">Cellulomonas septica</name>
    <dbReference type="NCBI Taxonomy" id="285080"/>
    <lineage>
        <taxon>Bacteria</taxon>
        <taxon>Bacillati</taxon>
        <taxon>Actinomycetota</taxon>
        <taxon>Actinomycetes</taxon>
        <taxon>Micrococcales</taxon>
        <taxon>Cellulomonadaceae</taxon>
        <taxon>Cellulomonas</taxon>
    </lineage>
</organism>
<name>A0ABX1K447_9CELL</name>
<dbReference type="PANTHER" id="PTHR46438:SF11">
    <property type="entry name" value="LIPASE-RELATED"/>
    <property type="match status" value="1"/>
</dbReference>
<keyword evidence="3" id="KW-1185">Reference proteome</keyword>
<dbReference type="GO" id="GO:0016787">
    <property type="term" value="F:hydrolase activity"/>
    <property type="evidence" value="ECO:0007669"/>
    <property type="project" value="UniProtKB-KW"/>
</dbReference>
<evidence type="ECO:0000313" key="2">
    <source>
        <dbReference type="EMBL" id="NKY40325.1"/>
    </source>
</evidence>
<sequence length="223" mass="24095">MRPIVFVHGTRTSSAIWQHQLDALTRSGHPTLALDLPGHGARAHERFTLEGAIRAIDDAVASFAVAPLLVGLSLGGYASLAYARRNEHKLAGVVLAGCSTEIKGKPLLAYRSASGAVTRALRIGGGTWHVVQDMLSAMSGYSPLADLRRVRLPVWVVNGARDPLRLDERRYLTARPGTRLRVVPRAGHDVNSHAPVAFNRLLLDALHELRVLDRPALAPAVVL</sequence>
<dbReference type="SUPFAM" id="SSF53474">
    <property type="entry name" value="alpha/beta-Hydrolases"/>
    <property type="match status" value="1"/>
</dbReference>
<dbReference type="Proteomes" id="UP000777774">
    <property type="component" value="Unassembled WGS sequence"/>
</dbReference>
<keyword evidence="2" id="KW-0378">Hydrolase</keyword>
<evidence type="ECO:0000313" key="3">
    <source>
        <dbReference type="Proteomes" id="UP000777774"/>
    </source>
</evidence>
<dbReference type="PANTHER" id="PTHR46438">
    <property type="entry name" value="ALPHA/BETA-HYDROLASES SUPERFAMILY PROTEIN"/>
    <property type="match status" value="1"/>
</dbReference>
<proteinExistence type="predicted"/>
<dbReference type="Pfam" id="PF12697">
    <property type="entry name" value="Abhydrolase_6"/>
    <property type="match status" value="1"/>
</dbReference>
<reference evidence="2 3" key="1">
    <citation type="submission" date="2020-04" db="EMBL/GenBank/DDBJ databases">
        <title>MicrobeNet Type strains.</title>
        <authorList>
            <person name="Nicholson A.C."/>
        </authorList>
    </citation>
    <scope>NUCLEOTIDE SEQUENCE [LARGE SCALE GENOMIC DNA]</scope>
    <source>
        <strain evidence="2 3">ATCC BAA-787</strain>
    </source>
</reference>
<dbReference type="EMBL" id="JAAXOY010000326">
    <property type="protein sequence ID" value="NKY40325.1"/>
    <property type="molecule type" value="Genomic_DNA"/>
</dbReference>
<evidence type="ECO:0000259" key="1">
    <source>
        <dbReference type="Pfam" id="PF12697"/>
    </source>
</evidence>
<dbReference type="InterPro" id="IPR029058">
    <property type="entry name" value="AB_hydrolase_fold"/>
</dbReference>
<dbReference type="InterPro" id="IPR000073">
    <property type="entry name" value="AB_hydrolase_1"/>
</dbReference>
<protein>
    <submittedName>
        <fullName evidence="2">Alpha/beta fold hydrolase</fullName>
    </submittedName>
</protein>
<accession>A0ABX1K447</accession>
<gene>
    <name evidence="2" type="ORF">HGA02_12525</name>
</gene>